<dbReference type="RefSeq" id="XP_012652541.1">
    <property type="nucleotide sequence ID" value="XM_012797087.1"/>
</dbReference>
<dbReference type="AlphaFoldDB" id="W7XE65"/>
<dbReference type="EMBL" id="GG662720">
    <property type="protein sequence ID" value="EWS74828.1"/>
    <property type="molecule type" value="Genomic_DNA"/>
</dbReference>
<gene>
    <name evidence="2" type="ORF">TTHERM_000028466</name>
</gene>
<reference evidence="3" key="1">
    <citation type="journal article" date="2006" name="PLoS Biol.">
        <title>Macronuclear genome sequence of the ciliate Tetrahymena thermophila, a model eukaryote.</title>
        <authorList>
            <person name="Eisen J.A."/>
            <person name="Coyne R.S."/>
            <person name="Wu M."/>
            <person name="Wu D."/>
            <person name="Thiagarajan M."/>
            <person name="Wortman J.R."/>
            <person name="Badger J.H."/>
            <person name="Ren Q."/>
            <person name="Amedeo P."/>
            <person name="Jones K.M."/>
            <person name="Tallon L.J."/>
            <person name="Delcher A.L."/>
            <person name="Salzberg S.L."/>
            <person name="Silva J.C."/>
            <person name="Haas B.J."/>
            <person name="Majoros W.H."/>
            <person name="Farzad M."/>
            <person name="Carlton J.M."/>
            <person name="Smith R.K. Jr."/>
            <person name="Garg J."/>
            <person name="Pearlman R.E."/>
            <person name="Karrer K.M."/>
            <person name="Sun L."/>
            <person name="Manning G."/>
            <person name="Elde N.C."/>
            <person name="Turkewitz A.P."/>
            <person name="Asai D.J."/>
            <person name="Wilkes D.E."/>
            <person name="Wang Y."/>
            <person name="Cai H."/>
            <person name="Collins K."/>
            <person name="Stewart B.A."/>
            <person name="Lee S.R."/>
            <person name="Wilamowska K."/>
            <person name="Weinberg Z."/>
            <person name="Ruzzo W.L."/>
            <person name="Wloga D."/>
            <person name="Gaertig J."/>
            <person name="Frankel J."/>
            <person name="Tsao C.-C."/>
            <person name="Gorovsky M.A."/>
            <person name="Keeling P.J."/>
            <person name="Waller R.F."/>
            <person name="Patron N.J."/>
            <person name="Cherry J.M."/>
            <person name="Stover N.A."/>
            <person name="Krieger C.J."/>
            <person name="del Toro C."/>
            <person name="Ryder H.F."/>
            <person name="Williamson S.C."/>
            <person name="Barbeau R.A."/>
            <person name="Hamilton E.P."/>
            <person name="Orias E."/>
        </authorList>
    </citation>
    <scope>NUCLEOTIDE SEQUENCE [LARGE SCALE GENOMIC DNA]</scope>
    <source>
        <strain evidence="3">SB210</strain>
    </source>
</reference>
<keyword evidence="1" id="KW-0812">Transmembrane</keyword>
<keyword evidence="1" id="KW-0472">Membrane</keyword>
<proteinExistence type="predicted"/>
<feature type="transmembrane region" description="Helical" evidence="1">
    <location>
        <begin position="265"/>
        <end position="286"/>
    </location>
</feature>
<name>W7XE65_TETTS</name>
<keyword evidence="1" id="KW-1133">Transmembrane helix</keyword>
<evidence type="ECO:0000313" key="2">
    <source>
        <dbReference type="EMBL" id="EWS74828.1"/>
    </source>
</evidence>
<dbReference type="InParanoid" id="W7XE65"/>
<accession>W7XE65</accession>
<protein>
    <submittedName>
        <fullName evidence="2">Phage head-tail adaptor family protein, putative</fullName>
    </submittedName>
</protein>
<organism evidence="2 3">
    <name type="scientific">Tetrahymena thermophila (strain SB210)</name>
    <dbReference type="NCBI Taxonomy" id="312017"/>
    <lineage>
        <taxon>Eukaryota</taxon>
        <taxon>Sar</taxon>
        <taxon>Alveolata</taxon>
        <taxon>Ciliophora</taxon>
        <taxon>Intramacronucleata</taxon>
        <taxon>Oligohymenophorea</taxon>
        <taxon>Hymenostomatida</taxon>
        <taxon>Tetrahymenina</taxon>
        <taxon>Tetrahymenidae</taxon>
        <taxon>Tetrahymena</taxon>
    </lineage>
</organism>
<feature type="transmembrane region" description="Helical" evidence="1">
    <location>
        <begin position="235"/>
        <end position="259"/>
    </location>
</feature>
<keyword evidence="3" id="KW-1185">Reference proteome</keyword>
<dbReference type="Proteomes" id="UP000009168">
    <property type="component" value="Unassembled WGS sequence"/>
</dbReference>
<dbReference type="GeneID" id="24436868"/>
<sequence length="316" mass="35515">MQIIILNIKKQQDLINFLVKKTQLKEYLNINNDDNQISQKFYLIFKLLSTIFNSPTKTLQDQTVVQSITQLILIAGEQSVSQELVKSLIGIIQGNISNIFTLIGQFDLLNQSDLKTIQEFITTTQKSVVFQNRSSLEQINVTPQQVLDDQTKDILKRINEGKINLQDIFRVLVSKEGQNGMINIDTFCTFINRIGILSSQKLQFLLSEEEFERAFEYVNIKKISMSLQKLGISPALLALSLGTLILILVLLFVFIFLGIQAFTLGGTFGAVINSIIPITAATGAALSQEDKSSNLNEKNIQNTIKEIEQILNSKQL</sequence>
<evidence type="ECO:0000256" key="1">
    <source>
        <dbReference type="SAM" id="Phobius"/>
    </source>
</evidence>
<evidence type="ECO:0000313" key="3">
    <source>
        <dbReference type="Proteomes" id="UP000009168"/>
    </source>
</evidence>
<dbReference type="KEGG" id="tet:TTHERM_000028466"/>
<dbReference type="OrthoDB" id="326251at2759"/>